<comment type="similarity">
    <text evidence="1">Belongs to the P-Pant transferase superfamily. Gsp/Sfp/HetI/AcpT family.</text>
</comment>
<dbReference type="PANTHER" id="PTHR12215">
    <property type="entry name" value="PHOSPHOPANTETHEINE TRANSFERASE"/>
    <property type="match status" value="1"/>
</dbReference>
<dbReference type="Pfam" id="PF22624">
    <property type="entry name" value="AASDHPPT_N"/>
    <property type="match status" value="1"/>
</dbReference>
<dbReference type="InterPro" id="IPR037143">
    <property type="entry name" value="4-PPantetheinyl_Trfase_dom_sf"/>
</dbReference>
<name>A0A7W6EIS6_9HYPH</name>
<dbReference type="InterPro" id="IPR055066">
    <property type="entry name" value="AASDHPPT_N"/>
</dbReference>
<keyword evidence="6" id="KW-1185">Reference proteome</keyword>
<evidence type="ECO:0000256" key="2">
    <source>
        <dbReference type="ARBA" id="ARBA00022679"/>
    </source>
</evidence>
<feature type="domain" description="4'-phosphopantetheinyl transferase" evidence="3">
    <location>
        <begin position="123"/>
        <end position="201"/>
    </location>
</feature>
<dbReference type="GO" id="GO:0008897">
    <property type="term" value="F:holo-[acyl-carrier-protein] synthase activity"/>
    <property type="evidence" value="ECO:0007669"/>
    <property type="project" value="InterPro"/>
</dbReference>
<dbReference type="AlphaFoldDB" id="A0A7W6EIS6"/>
<dbReference type="GO" id="GO:0019878">
    <property type="term" value="P:lysine biosynthetic process via aminoadipic acid"/>
    <property type="evidence" value="ECO:0007669"/>
    <property type="project" value="TreeGrafter"/>
</dbReference>
<dbReference type="GO" id="GO:0005829">
    <property type="term" value="C:cytosol"/>
    <property type="evidence" value="ECO:0007669"/>
    <property type="project" value="TreeGrafter"/>
</dbReference>
<accession>A0A7W6EIS6</accession>
<feature type="domain" description="4'-phosphopantetheinyl transferase N-terminal" evidence="4">
    <location>
        <begin position="39"/>
        <end position="116"/>
    </location>
</feature>
<dbReference type="EMBL" id="JACICC010000011">
    <property type="protein sequence ID" value="MBB3811102.1"/>
    <property type="molecule type" value="Genomic_DNA"/>
</dbReference>
<dbReference type="InterPro" id="IPR008278">
    <property type="entry name" value="4-PPantetheinyl_Trfase_dom"/>
</dbReference>
<dbReference type="EC" id="2.7.8.-" evidence="5"/>
<dbReference type="Gene3D" id="3.90.470.20">
    <property type="entry name" value="4'-phosphopantetheinyl transferase domain"/>
    <property type="match status" value="2"/>
</dbReference>
<sequence length="254" mass="28655">MEIYDGDPPISHLARERIDVWLIRLDSTFYRQTAGFEDFLDPWELERYRRFRDEKAALQHLMGRVLVRTTLSRYVDVPPAAWRFVVNAFGCPSIATPSGTGLTFNLSHTAGLVVCAVTRGMDVGVDVERARRHADIEKLARHSFAPAETASILAAPPEERHELFFAYWTLKESYIKARGMGLALPLDGFAFDLSQPSPRVSFTEKCPDDSGRWAFFRERPTLEHRLALAVSGGGAPCVAYRWAVRRGSALFPRP</sequence>
<protein>
    <submittedName>
        <fullName evidence="5">4'-phosphopantetheinyl transferase</fullName>
        <ecNumber evidence="5">2.7.8.-</ecNumber>
    </submittedName>
</protein>
<evidence type="ECO:0000313" key="6">
    <source>
        <dbReference type="Proteomes" id="UP000537592"/>
    </source>
</evidence>
<dbReference type="InterPro" id="IPR050559">
    <property type="entry name" value="P-Pant_transferase_sf"/>
</dbReference>
<organism evidence="5 6">
    <name type="scientific">Pseudochelatococcus contaminans</name>
    <dbReference type="NCBI Taxonomy" id="1538103"/>
    <lineage>
        <taxon>Bacteria</taxon>
        <taxon>Pseudomonadati</taxon>
        <taxon>Pseudomonadota</taxon>
        <taxon>Alphaproteobacteria</taxon>
        <taxon>Hyphomicrobiales</taxon>
        <taxon>Chelatococcaceae</taxon>
        <taxon>Pseudochelatococcus</taxon>
    </lineage>
</organism>
<dbReference type="SUPFAM" id="SSF56214">
    <property type="entry name" value="4'-phosphopantetheinyl transferase"/>
    <property type="match status" value="2"/>
</dbReference>
<evidence type="ECO:0000259" key="3">
    <source>
        <dbReference type="Pfam" id="PF01648"/>
    </source>
</evidence>
<dbReference type="PANTHER" id="PTHR12215:SF10">
    <property type="entry name" value="L-AMINOADIPATE-SEMIALDEHYDE DEHYDROGENASE-PHOSPHOPANTETHEINYL TRANSFERASE"/>
    <property type="match status" value="1"/>
</dbReference>
<dbReference type="Pfam" id="PF01648">
    <property type="entry name" value="ACPS"/>
    <property type="match status" value="1"/>
</dbReference>
<keyword evidence="2 5" id="KW-0808">Transferase</keyword>
<dbReference type="GO" id="GO:0000287">
    <property type="term" value="F:magnesium ion binding"/>
    <property type="evidence" value="ECO:0007669"/>
    <property type="project" value="InterPro"/>
</dbReference>
<dbReference type="Proteomes" id="UP000537592">
    <property type="component" value="Unassembled WGS sequence"/>
</dbReference>
<comment type="caution">
    <text evidence="5">The sequence shown here is derived from an EMBL/GenBank/DDBJ whole genome shotgun (WGS) entry which is preliminary data.</text>
</comment>
<evidence type="ECO:0000256" key="1">
    <source>
        <dbReference type="ARBA" id="ARBA00010990"/>
    </source>
</evidence>
<evidence type="ECO:0000313" key="5">
    <source>
        <dbReference type="EMBL" id="MBB3811102.1"/>
    </source>
</evidence>
<dbReference type="RefSeq" id="WP_183754560.1">
    <property type="nucleotide sequence ID" value="NZ_JACICC010000011.1"/>
</dbReference>
<evidence type="ECO:0000259" key="4">
    <source>
        <dbReference type="Pfam" id="PF22624"/>
    </source>
</evidence>
<gene>
    <name evidence="5" type="ORF">FHS81_003214</name>
</gene>
<reference evidence="5 6" key="1">
    <citation type="submission" date="2020-08" db="EMBL/GenBank/DDBJ databases">
        <title>Genomic Encyclopedia of Type Strains, Phase IV (KMG-IV): sequencing the most valuable type-strain genomes for metagenomic binning, comparative biology and taxonomic classification.</title>
        <authorList>
            <person name="Goeker M."/>
        </authorList>
    </citation>
    <scope>NUCLEOTIDE SEQUENCE [LARGE SCALE GENOMIC DNA]</scope>
    <source>
        <strain evidence="5 6">DSM 28760</strain>
    </source>
</reference>
<proteinExistence type="inferred from homology"/>